<organism evidence="1 2">
    <name type="scientific">Trinickia fusca</name>
    <dbReference type="NCBI Taxonomy" id="2419777"/>
    <lineage>
        <taxon>Bacteria</taxon>
        <taxon>Pseudomonadati</taxon>
        <taxon>Pseudomonadota</taxon>
        <taxon>Betaproteobacteria</taxon>
        <taxon>Burkholderiales</taxon>
        <taxon>Burkholderiaceae</taxon>
        <taxon>Trinickia</taxon>
    </lineage>
</organism>
<protein>
    <submittedName>
        <fullName evidence="1">Uncharacterized protein</fullName>
    </submittedName>
</protein>
<dbReference type="OrthoDB" id="9006353at2"/>
<gene>
    <name evidence="1" type="ORF">D7S89_10050</name>
</gene>
<accession>A0A494XFH6</accession>
<dbReference type="Proteomes" id="UP000280434">
    <property type="component" value="Unassembled WGS sequence"/>
</dbReference>
<evidence type="ECO:0000313" key="2">
    <source>
        <dbReference type="Proteomes" id="UP000280434"/>
    </source>
</evidence>
<name>A0A494XFH6_9BURK</name>
<dbReference type="AlphaFoldDB" id="A0A494XFH6"/>
<evidence type="ECO:0000313" key="1">
    <source>
        <dbReference type="EMBL" id="RKP49515.1"/>
    </source>
</evidence>
<reference evidence="1 2" key="1">
    <citation type="submission" date="2018-10" db="EMBL/GenBank/DDBJ databases">
        <title>Paraburkholderia sp. 7MK8-2, isolated from soil.</title>
        <authorList>
            <person name="Gao Z.-H."/>
            <person name="Qiu L.-H."/>
        </authorList>
    </citation>
    <scope>NUCLEOTIDE SEQUENCE [LARGE SCALE GENOMIC DNA]</scope>
    <source>
        <strain evidence="1 2">7MK8-2</strain>
    </source>
</reference>
<proteinExistence type="predicted"/>
<keyword evidence="2" id="KW-1185">Reference proteome</keyword>
<comment type="caution">
    <text evidence="1">The sequence shown here is derived from an EMBL/GenBank/DDBJ whole genome shotgun (WGS) entry which is preliminary data.</text>
</comment>
<dbReference type="EMBL" id="RBZV01000003">
    <property type="protein sequence ID" value="RKP49515.1"/>
    <property type="molecule type" value="Genomic_DNA"/>
</dbReference>
<sequence>MAAAGAAAVLLAGCAGVVFVRPSFTALQQECGPVAEYGEDGPAVYSAFFDAYVAYRHGRVSKDEYCAFERGIAEHHAALGSHGAQGRGDWATFFNGERVKAIDWRASVDPTLRGG</sequence>